<gene>
    <name evidence="2" type="ORF">EIKCOROL_02451</name>
</gene>
<sequence>MQSAHYIAKRQTSPPPSTHMVHKNTYYQYKTIYYLLSAILGSKLA</sequence>
<feature type="region of interest" description="Disordered" evidence="1">
    <location>
        <begin position="1"/>
        <end position="20"/>
    </location>
</feature>
<name>C0DYI7_EIKCO</name>
<evidence type="ECO:0000313" key="2">
    <source>
        <dbReference type="EMBL" id="EEG22906.1"/>
    </source>
</evidence>
<reference evidence="2 3" key="1">
    <citation type="submission" date="2009-01" db="EMBL/GenBank/DDBJ databases">
        <authorList>
            <person name="Fulton L."/>
            <person name="Clifton S."/>
            <person name="Chinwalla A.T."/>
            <person name="Mitreva M."/>
            <person name="Sodergren E."/>
            <person name="Weinstock G."/>
            <person name="Clifton S."/>
            <person name="Dooling D.J."/>
            <person name="Fulton B."/>
            <person name="Minx P."/>
            <person name="Pepin K.H."/>
            <person name="Johnson M."/>
            <person name="Bhonagiri V."/>
            <person name="Nash W.E."/>
            <person name="Mardis E.R."/>
            <person name="Wilson R.K."/>
        </authorList>
    </citation>
    <scope>NUCLEOTIDE SEQUENCE [LARGE SCALE GENOMIC DNA]</scope>
    <source>
        <strain evidence="2 3">ATCC 23834</strain>
    </source>
</reference>
<accession>C0DYI7</accession>
<evidence type="ECO:0000256" key="1">
    <source>
        <dbReference type="SAM" id="MobiDB-lite"/>
    </source>
</evidence>
<dbReference type="Proteomes" id="UP000005837">
    <property type="component" value="Unassembled WGS sequence"/>
</dbReference>
<dbReference type="EMBL" id="ACEA01000053">
    <property type="protein sequence ID" value="EEG22906.1"/>
    <property type="molecule type" value="Genomic_DNA"/>
</dbReference>
<dbReference type="HOGENOM" id="CLU_3199243_0_0_4"/>
<comment type="caution">
    <text evidence="2">The sequence shown here is derived from an EMBL/GenBank/DDBJ whole genome shotgun (WGS) entry which is preliminary data.</text>
</comment>
<proteinExistence type="predicted"/>
<organism evidence="2 3">
    <name type="scientific">Eikenella corrodens ATCC 23834</name>
    <dbReference type="NCBI Taxonomy" id="546274"/>
    <lineage>
        <taxon>Bacteria</taxon>
        <taxon>Pseudomonadati</taxon>
        <taxon>Pseudomonadota</taxon>
        <taxon>Betaproteobacteria</taxon>
        <taxon>Neisseriales</taxon>
        <taxon>Neisseriaceae</taxon>
        <taxon>Eikenella</taxon>
    </lineage>
</organism>
<protein>
    <submittedName>
        <fullName evidence="2">Uncharacterized protein</fullName>
    </submittedName>
</protein>
<dbReference type="AlphaFoldDB" id="C0DYI7"/>
<evidence type="ECO:0000313" key="3">
    <source>
        <dbReference type="Proteomes" id="UP000005837"/>
    </source>
</evidence>